<sequence>MIIRKATKKDLAVVTDLTYAAFKDYPLFAVSDNKAKLKKALHFLLRLNTAVNIKSQDSFVCVENDEIVASFILKAPKHQHTSLMAYLLSGGWRIFFNGSRTISKQLLHNLDKANKILDGAITEYWYLDTLVVSPKFQGQKIGSRTLTKIKKVVKEAGGHTLCLITNTELNAMFYEKNGFEEIRKQSFSTNNQVHHTWLFMIKLI</sequence>
<keyword evidence="3" id="KW-1185">Reference proteome</keyword>
<dbReference type="Proteomes" id="UP000292886">
    <property type="component" value="Chromosome"/>
</dbReference>
<reference evidence="3" key="1">
    <citation type="submission" date="2019-03" db="EMBL/GenBank/DDBJ databases">
        <title>Weissella sp. 26KH-42 Genome sequencing.</title>
        <authorList>
            <person name="Heo J."/>
            <person name="Kim S.-J."/>
            <person name="Kim J.-S."/>
            <person name="Hong S.-B."/>
            <person name="Kwon S.-W."/>
        </authorList>
    </citation>
    <scope>NUCLEOTIDE SEQUENCE [LARGE SCALE GENOMIC DNA]</scope>
    <source>
        <strain evidence="3">26KH-42</strain>
    </source>
</reference>
<accession>A0A4P6YWL1</accession>
<evidence type="ECO:0000313" key="2">
    <source>
        <dbReference type="EMBL" id="QBO37214.1"/>
    </source>
</evidence>
<dbReference type="PANTHER" id="PTHR42791:SF1">
    <property type="entry name" value="N-ACETYLTRANSFERASE DOMAIN-CONTAINING PROTEIN"/>
    <property type="match status" value="1"/>
</dbReference>
<feature type="domain" description="N-acetyltransferase" evidence="1">
    <location>
        <begin position="1"/>
        <end position="204"/>
    </location>
</feature>
<dbReference type="SUPFAM" id="SSF55729">
    <property type="entry name" value="Acyl-CoA N-acyltransferases (Nat)"/>
    <property type="match status" value="1"/>
</dbReference>
<dbReference type="InterPro" id="IPR016181">
    <property type="entry name" value="Acyl_CoA_acyltransferase"/>
</dbReference>
<dbReference type="InterPro" id="IPR052523">
    <property type="entry name" value="Trichothecene_AcTrans"/>
</dbReference>
<protein>
    <submittedName>
        <fullName evidence="2">N-acetyltransferase</fullName>
    </submittedName>
</protein>
<evidence type="ECO:0000259" key="1">
    <source>
        <dbReference type="PROSITE" id="PS51186"/>
    </source>
</evidence>
<dbReference type="CDD" id="cd04301">
    <property type="entry name" value="NAT_SF"/>
    <property type="match status" value="1"/>
</dbReference>
<dbReference type="RefSeq" id="WP_133364291.1">
    <property type="nucleotide sequence ID" value="NZ_CP037940.1"/>
</dbReference>
<dbReference type="EMBL" id="CP037940">
    <property type="protein sequence ID" value="QBO37214.1"/>
    <property type="molecule type" value="Genomic_DNA"/>
</dbReference>
<organism evidence="2 3">
    <name type="scientific">Periweissella cryptocerci</name>
    <dbReference type="NCBI Taxonomy" id="2506420"/>
    <lineage>
        <taxon>Bacteria</taxon>
        <taxon>Bacillati</taxon>
        <taxon>Bacillota</taxon>
        <taxon>Bacilli</taxon>
        <taxon>Lactobacillales</taxon>
        <taxon>Lactobacillaceae</taxon>
        <taxon>Periweissella</taxon>
    </lineage>
</organism>
<dbReference type="PANTHER" id="PTHR42791">
    <property type="entry name" value="GNAT FAMILY ACETYLTRANSFERASE"/>
    <property type="match status" value="1"/>
</dbReference>
<dbReference type="PROSITE" id="PS51186">
    <property type="entry name" value="GNAT"/>
    <property type="match status" value="1"/>
</dbReference>
<dbReference type="AlphaFoldDB" id="A0A4P6YWL1"/>
<name>A0A4P6YWL1_9LACO</name>
<dbReference type="Gene3D" id="3.40.630.30">
    <property type="match status" value="1"/>
</dbReference>
<proteinExistence type="predicted"/>
<evidence type="ECO:0000313" key="3">
    <source>
        <dbReference type="Proteomes" id="UP000292886"/>
    </source>
</evidence>
<keyword evidence="2" id="KW-0808">Transferase</keyword>
<dbReference type="OrthoDB" id="5319888at2"/>
<dbReference type="InterPro" id="IPR000182">
    <property type="entry name" value="GNAT_dom"/>
</dbReference>
<dbReference type="KEGG" id="wei:EQG49_12485"/>
<dbReference type="GO" id="GO:0016747">
    <property type="term" value="F:acyltransferase activity, transferring groups other than amino-acyl groups"/>
    <property type="evidence" value="ECO:0007669"/>
    <property type="project" value="InterPro"/>
</dbReference>
<gene>
    <name evidence="2" type="ORF">EQG49_12485</name>
</gene>
<dbReference type="Pfam" id="PF13508">
    <property type="entry name" value="Acetyltransf_7"/>
    <property type="match status" value="1"/>
</dbReference>